<proteinExistence type="predicted"/>
<feature type="non-terminal residue" evidence="2">
    <location>
        <position position="349"/>
    </location>
</feature>
<keyword evidence="3" id="KW-1185">Reference proteome</keyword>
<evidence type="ECO:0000256" key="1">
    <source>
        <dbReference type="SAM" id="SignalP"/>
    </source>
</evidence>
<dbReference type="RefSeq" id="WP_207711847.1">
    <property type="nucleotide sequence ID" value="NZ_JABBVZ010000176.1"/>
</dbReference>
<dbReference type="Proteomes" id="UP000533476">
    <property type="component" value="Unassembled WGS sequence"/>
</dbReference>
<gene>
    <name evidence="2" type="ORF">HIJ39_21685</name>
</gene>
<organism evidence="2 3">
    <name type="scientific">Sulfobacillus harzensis</name>
    <dbReference type="NCBI Taxonomy" id="2729629"/>
    <lineage>
        <taxon>Bacteria</taxon>
        <taxon>Bacillati</taxon>
        <taxon>Bacillota</taxon>
        <taxon>Clostridia</taxon>
        <taxon>Eubacteriales</taxon>
        <taxon>Clostridiales Family XVII. Incertae Sedis</taxon>
        <taxon>Sulfobacillus</taxon>
    </lineage>
</organism>
<dbReference type="Gene3D" id="2.60.40.3710">
    <property type="match status" value="1"/>
</dbReference>
<comment type="caution">
    <text evidence="2">The sequence shown here is derived from an EMBL/GenBank/DDBJ whole genome shotgun (WGS) entry which is preliminary data.</text>
</comment>
<evidence type="ECO:0008006" key="4">
    <source>
        <dbReference type="Google" id="ProtNLM"/>
    </source>
</evidence>
<accession>A0A7Y0L8H9</accession>
<protein>
    <recommendedName>
        <fullName evidence="4">PEGA domain-containing protein</fullName>
    </recommendedName>
</protein>
<feature type="signal peptide" evidence="1">
    <location>
        <begin position="1"/>
        <end position="17"/>
    </location>
</feature>
<name>A0A7Y0L8H9_9FIRM</name>
<evidence type="ECO:0000313" key="3">
    <source>
        <dbReference type="Proteomes" id="UP000533476"/>
    </source>
</evidence>
<keyword evidence="1" id="KW-0732">Signal</keyword>
<evidence type="ECO:0000313" key="2">
    <source>
        <dbReference type="EMBL" id="NMP24922.1"/>
    </source>
</evidence>
<feature type="chain" id="PRO_5031130353" description="PEGA domain-containing protein" evidence="1">
    <location>
        <begin position="18"/>
        <end position="349"/>
    </location>
</feature>
<dbReference type="AlphaFoldDB" id="A0A7Y0L8H9"/>
<sequence>MVARLRLAFAPSSTALAKLVVQGWGTHIATASLQDAGTGHQRVRVAGNLLWPTQLLPPHHPVRLEVTVSGFLDWRVRRVITVTTPASPQVVADRVRVNVGKRPTARFSSAVAQVRFAATDHVKTADGHHVAIGPVVEVPNQQGSITVQVRARAWETWGSDQTLHWASVPWLTATAVQVTKGHANLSTAPIDVTFSAPVRRSGLAQWSMAPTVAGHWHQVTDRTWQFQPTSHGWAPDTTLVLHLPEGKHGLVARDGAQLARASQTLTVQLPEGTTLRLQQWLAELGYLPVRWTSAAGAHTSPGWDSVYQPPTGQFTWRYPAVPTALKSLWNPRYWTAMTQAAVIAFQHQQ</sequence>
<dbReference type="EMBL" id="JABBVZ010000176">
    <property type="protein sequence ID" value="NMP24922.1"/>
    <property type="molecule type" value="Genomic_DNA"/>
</dbReference>
<reference evidence="2 3" key="1">
    <citation type="submission" date="2020-04" db="EMBL/GenBank/DDBJ databases">
        <authorList>
            <person name="Zhang R."/>
            <person name="Schippers A."/>
        </authorList>
    </citation>
    <scope>NUCLEOTIDE SEQUENCE [LARGE SCALE GENOMIC DNA]</scope>
    <source>
        <strain evidence="2 3">DSM 109850</strain>
    </source>
</reference>